<evidence type="ECO:0000256" key="3">
    <source>
        <dbReference type="ARBA" id="ARBA00022475"/>
    </source>
</evidence>
<evidence type="ECO:0000256" key="6">
    <source>
        <dbReference type="ARBA" id="ARBA00023136"/>
    </source>
</evidence>
<organism evidence="10 11">
    <name type="scientific">Nocardioides baekrokdamisoli</name>
    <dbReference type="NCBI Taxonomy" id="1804624"/>
    <lineage>
        <taxon>Bacteria</taxon>
        <taxon>Bacillati</taxon>
        <taxon>Actinomycetota</taxon>
        <taxon>Actinomycetes</taxon>
        <taxon>Propionibacteriales</taxon>
        <taxon>Nocardioidaceae</taxon>
        <taxon>Nocardioides</taxon>
    </lineage>
</organism>
<evidence type="ECO:0000256" key="4">
    <source>
        <dbReference type="ARBA" id="ARBA00022692"/>
    </source>
</evidence>
<dbReference type="PANTHER" id="PTHR43081:SF17">
    <property type="entry name" value="BLL5647 PROTEIN"/>
    <property type="match status" value="1"/>
</dbReference>
<dbReference type="InterPro" id="IPR029787">
    <property type="entry name" value="Nucleotide_cyclase"/>
</dbReference>
<feature type="transmembrane region" description="Helical" evidence="7">
    <location>
        <begin position="99"/>
        <end position="119"/>
    </location>
</feature>
<dbReference type="GO" id="GO:0006171">
    <property type="term" value="P:cAMP biosynthetic process"/>
    <property type="evidence" value="ECO:0007669"/>
    <property type="project" value="TreeGrafter"/>
</dbReference>
<dbReference type="PANTHER" id="PTHR43081">
    <property type="entry name" value="ADENYLATE CYCLASE, TERMINAL-DIFFERENTIATION SPECIFIC-RELATED"/>
    <property type="match status" value="1"/>
</dbReference>
<evidence type="ECO:0000256" key="7">
    <source>
        <dbReference type="SAM" id="Phobius"/>
    </source>
</evidence>
<dbReference type="GO" id="GO:0005886">
    <property type="term" value="C:plasma membrane"/>
    <property type="evidence" value="ECO:0007669"/>
    <property type="project" value="UniProtKB-SubCell"/>
</dbReference>
<evidence type="ECO:0000256" key="1">
    <source>
        <dbReference type="ARBA" id="ARBA00004651"/>
    </source>
</evidence>
<dbReference type="SUPFAM" id="SSF158472">
    <property type="entry name" value="HAMP domain-like"/>
    <property type="match status" value="1"/>
</dbReference>
<feature type="transmembrane region" description="Helical" evidence="7">
    <location>
        <begin position="125"/>
        <end position="150"/>
    </location>
</feature>
<reference evidence="10 11" key="1">
    <citation type="submission" date="2018-11" db="EMBL/GenBank/DDBJ databases">
        <title>Complete genome sequence of Nocardioides baekrokdamisoli strain KCTC 39748.</title>
        <authorList>
            <person name="Kang S.W."/>
            <person name="Lee K.C."/>
            <person name="Kim K.K."/>
            <person name="Kim J.S."/>
            <person name="Kim D.S."/>
            <person name="Ko S.H."/>
            <person name="Yang S.H."/>
            <person name="Shin Y.K."/>
            <person name="Lee J.S."/>
        </authorList>
    </citation>
    <scope>NUCLEOTIDE SEQUENCE [LARGE SCALE GENOMIC DNA]</scope>
    <source>
        <strain evidence="10 11">KCTC 39748</strain>
    </source>
</reference>
<keyword evidence="3" id="KW-1003">Cell membrane</keyword>
<comment type="similarity">
    <text evidence="2">Belongs to the adenylyl cyclase class-3 family.</text>
</comment>
<dbReference type="InterPro" id="IPR050697">
    <property type="entry name" value="Adenylyl/Guanylyl_Cyclase_3/4"/>
</dbReference>
<gene>
    <name evidence="10" type="ORF">Back2_14640</name>
</gene>
<dbReference type="CDD" id="cd07302">
    <property type="entry name" value="CHD"/>
    <property type="match status" value="1"/>
</dbReference>
<dbReference type="PROSITE" id="PS50125">
    <property type="entry name" value="GUANYLATE_CYCLASE_2"/>
    <property type="match status" value="1"/>
</dbReference>
<feature type="transmembrane region" description="Helical" evidence="7">
    <location>
        <begin position="53"/>
        <end position="79"/>
    </location>
</feature>
<dbReference type="Pfam" id="PF00672">
    <property type="entry name" value="HAMP"/>
    <property type="match status" value="1"/>
</dbReference>
<dbReference type="GO" id="GO:0004016">
    <property type="term" value="F:adenylate cyclase activity"/>
    <property type="evidence" value="ECO:0007669"/>
    <property type="project" value="UniProtKB-ARBA"/>
</dbReference>
<sequence>MDIGTLRLLIAAVVAGINLIGAAAVPLIAWYVLPRPPIRDPRGLLIDNLWLALIYAAVSAVLGVIIGIRLSAGATRWVIDRRRPKLSERRLVLSVPRKVAFLQIVFWWLAGVVFGVFDFVRSHNWVVWVGVSGLCVAVGLITSSVSYLMIERLQRPLVRRVLAQGVPARVGMRIGIRSFLAWFLGSGVVLIGIVAVGLAGFVEGHQVSSWRLSLTMVVLGLIGVGLGGFMSILEAHALSEPIRSLRATIRRVQKGDLNQHVSIYDGTEIGILQAGVNDMLKGMRERERIRDLFGRHVGLDVAQQALKKGVRLGGEVRHVGALFVDVVGSTSIALNRPPEEVVALLNKFFAVVIEVVHAHGGLINKFEGDAALAIWGAPGDPYELEGSIIAAARVLSERLRGELPDLPAAIGVSAGRAVAGNVGAAERYEYTVIGDPVNEAARLTELAKLQPTLVLARATLLEAVPAGEAYRWMVIDPVVVRGRTEPTPVATLRT</sequence>
<dbReference type="KEGG" id="nbe:Back2_14640"/>
<name>A0A3G9IDZ4_9ACTN</name>
<evidence type="ECO:0000256" key="5">
    <source>
        <dbReference type="ARBA" id="ARBA00022989"/>
    </source>
</evidence>
<protein>
    <submittedName>
        <fullName evidence="10">Adenylate cyclase</fullName>
    </submittedName>
</protein>
<dbReference type="EMBL" id="AP019307">
    <property type="protein sequence ID" value="BBH17177.1"/>
    <property type="molecule type" value="Genomic_DNA"/>
</dbReference>
<evidence type="ECO:0000259" key="9">
    <source>
        <dbReference type="PROSITE" id="PS50885"/>
    </source>
</evidence>
<keyword evidence="6 7" id="KW-0472">Membrane</keyword>
<dbReference type="PROSITE" id="PS50885">
    <property type="entry name" value="HAMP"/>
    <property type="match status" value="1"/>
</dbReference>
<dbReference type="Proteomes" id="UP000271573">
    <property type="component" value="Chromosome"/>
</dbReference>
<evidence type="ECO:0000313" key="10">
    <source>
        <dbReference type="EMBL" id="BBH17177.1"/>
    </source>
</evidence>
<dbReference type="InterPro" id="IPR003660">
    <property type="entry name" value="HAMP_dom"/>
</dbReference>
<evidence type="ECO:0000259" key="8">
    <source>
        <dbReference type="PROSITE" id="PS50125"/>
    </source>
</evidence>
<feature type="transmembrane region" description="Helical" evidence="7">
    <location>
        <begin position="214"/>
        <end position="233"/>
    </location>
</feature>
<feature type="transmembrane region" description="Helical" evidence="7">
    <location>
        <begin position="7"/>
        <end position="33"/>
    </location>
</feature>
<evidence type="ECO:0000256" key="2">
    <source>
        <dbReference type="ARBA" id="ARBA00005381"/>
    </source>
</evidence>
<dbReference type="GO" id="GO:0035556">
    <property type="term" value="P:intracellular signal transduction"/>
    <property type="evidence" value="ECO:0007669"/>
    <property type="project" value="InterPro"/>
</dbReference>
<comment type="subcellular location">
    <subcellularLocation>
        <location evidence="1">Cell membrane</location>
        <topology evidence="1">Multi-pass membrane protein</topology>
    </subcellularLocation>
</comment>
<dbReference type="SMART" id="SM00044">
    <property type="entry name" value="CYCc"/>
    <property type="match status" value="1"/>
</dbReference>
<feature type="domain" description="HAMP" evidence="9">
    <location>
        <begin position="236"/>
        <end position="288"/>
    </location>
</feature>
<keyword evidence="5 7" id="KW-1133">Transmembrane helix</keyword>
<dbReference type="Pfam" id="PF00211">
    <property type="entry name" value="Guanylate_cyc"/>
    <property type="match status" value="1"/>
</dbReference>
<proteinExistence type="inferred from homology"/>
<evidence type="ECO:0000313" key="11">
    <source>
        <dbReference type="Proteomes" id="UP000271573"/>
    </source>
</evidence>
<dbReference type="AlphaFoldDB" id="A0A3G9IDZ4"/>
<dbReference type="Gene3D" id="6.10.340.10">
    <property type="match status" value="1"/>
</dbReference>
<feature type="transmembrane region" description="Helical" evidence="7">
    <location>
        <begin position="179"/>
        <end position="202"/>
    </location>
</feature>
<dbReference type="SMART" id="SM00304">
    <property type="entry name" value="HAMP"/>
    <property type="match status" value="1"/>
</dbReference>
<dbReference type="SUPFAM" id="SSF55073">
    <property type="entry name" value="Nucleotide cyclase"/>
    <property type="match status" value="1"/>
</dbReference>
<dbReference type="Gene3D" id="3.30.70.1230">
    <property type="entry name" value="Nucleotide cyclase"/>
    <property type="match status" value="1"/>
</dbReference>
<accession>A0A3G9IDZ4</accession>
<keyword evidence="11" id="KW-1185">Reference proteome</keyword>
<dbReference type="InterPro" id="IPR001054">
    <property type="entry name" value="A/G_cyclase"/>
</dbReference>
<keyword evidence="4 7" id="KW-0812">Transmembrane</keyword>
<dbReference type="CDD" id="cd06225">
    <property type="entry name" value="HAMP"/>
    <property type="match status" value="1"/>
</dbReference>
<feature type="domain" description="Guanylate cyclase" evidence="8">
    <location>
        <begin position="320"/>
        <end position="444"/>
    </location>
</feature>